<comment type="caution">
    <text evidence="2">The sequence shown here is derived from an EMBL/GenBank/DDBJ whole genome shotgun (WGS) entry which is preliminary data.</text>
</comment>
<dbReference type="RefSeq" id="XP_037224693.1">
    <property type="nucleotide sequence ID" value="XM_037359598.1"/>
</dbReference>
<sequence>MLLKLTTLTAILPSILAANITVTVGQNNGLTFTPAQITAAIGDVITFTVLSRDHSITTTNFAGTVCPPPDGGVGPNGFDSGLWVICLSINYRIHMSTHSLSDLDGSQPNFRYTVVDAVPHFGACKQAAGGHCRAGMTFAINPNSTFTYTQFLANARAS</sequence>
<evidence type="ECO:0000313" key="2">
    <source>
        <dbReference type="EMBL" id="KAF7312585.1"/>
    </source>
</evidence>
<reference evidence="2" key="1">
    <citation type="submission" date="2020-05" db="EMBL/GenBank/DDBJ databases">
        <title>Mycena genomes resolve the evolution of fungal bioluminescence.</title>
        <authorList>
            <person name="Tsai I.J."/>
        </authorList>
    </citation>
    <scope>NUCLEOTIDE SEQUENCE</scope>
    <source>
        <strain evidence="2">171206Taipei</strain>
    </source>
</reference>
<evidence type="ECO:0000256" key="1">
    <source>
        <dbReference type="SAM" id="SignalP"/>
    </source>
</evidence>
<protein>
    <submittedName>
        <fullName evidence="2">Uncharacterized protein</fullName>
    </submittedName>
</protein>
<name>A0A8H6T7Y8_9AGAR</name>
<dbReference type="InterPro" id="IPR008972">
    <property type="entry name" value="Cupredoxin"/>
</dbReference>
<dbReference type="Gene3D" id="2.60.40.420">
    <property type="entry name" value="Cupredoxins - blue copper proteins"/>
    <property type="match status" value="1"/>
</dbReference>
<dbReference type="InterPro" id="IPR052953">
    <property type="entry name" value="Ser-rich/MCO-related"/>
</dbReference>
<proteinExistence type="predicted"/>
<dbReference type="EMBL" id="JACAZF010000002">
    <property type="protein sequence ID" value="KAF7312585.1"/>
    <property type="molecule type" value="Genomic_DNA"/>
</dbReference>
<feature type="chain" id="PRO_5034509439" evidence="1">
    <location>
        <begin position="18"/>
        <end position="158"/>
    </location>
</feature>
<dbReference type="OrthoDB" id="1921208at2759"/>
<dbReference type="PANTHER" id="PTHR34883:SF15">
    <property type="entry name" value="EXTRACELLULAR SERINE-RICH PROTEIN"/>
    <property type="match status" value="1"/>
</dbReference>
<keyword evidence="3" id="KW-1185">Reference proteome</keyword>
<evidence type="ECO:0000313" key="3">
    <source>
        <dbReference type="Proteomes" id="UP000636479"/>
    </source>
</evidence>
<gene>
    <name evidence="2" type="ORF">MIND_00272600</name>
</gene>
<feature type="signal peptide" evidence="1">
    <location>
        <begin position="1"/>
        <end position="17"/>
    </location>
</feature>
<dbReference type="AlphaFoldDB" id="A0A8H6T7Y8"/>
<dbReference type="GeneID" id="59342114"/>
<accession>A0A8H6T7Y8</accession>
<keyword evidence="1" id="KW-0732">Signal</keyword>
<dbReference type="PANTHER" id="PTHR34883">
    <property type="entry name" value="SERINE-RICH PROTEIN, PUTATIVE-RELATED-RELATED"/>
    <property type="match status" value="1"/>
</dbReference>
<dbReference type="SUPFAM" id="SSF49503">
    <property type="entry name" value="Cupredoxins"/>
    <property type="match status" value="1"/>
</dbReference>
<dbReference type="Proteomes" id="UP000636479">
    <property type="component" value="Unassembled WGS sequence"/>
</dbReference>
<organism evidence="2 3">
    <name type="scientific">Mycena indigotica</name>
    <dbReference type="NCBI Taxonomy" id="2126181"/>
    <lineage>
        <taxon>Eukaryota</taxon>
        <taxon>Fungi</taxon>
        <taxon>Dikarya</taxon>
        <taxon>Basidiomycota</taxon>
        <taxon>Agaricomycotina</taxon>
        <taxon>Agaricomycetes</taxon>
        <taxon>Agaricomycetidae</taxon>
        <taxon>Agaricales</taxon>
        <taxon>Marasmiineae</taxon>
        <taxon>Mycenaceae</taxon>
        <taxon>Mycena</taxon>
    </lineage>
</organism>